<reference evidence="3" key="1">
    <citation type="submission" date="2020-05" db="EMBL/GenBank/DDBJ databases">
        <authorList>
            <person name="Chiriac C."/>
            <person name="Salcher M."/>
            <person name="Ghai R."/>
            <person name="Kavagutti S V."/>
        </authorList>
    </citation>
    <scope>NUCLEOTIDE SEQUENCE</scope>
</reference>
<evidence type="ECO:0000313" key="2">
    <source>
        <dbReference type="EMBL" id="CAB4611726.1"/>
    </source>
</evidence>
<proteinExistence type="predicted"/>
<keyword evidence="1" id="KW-1133">Transmembrane helix</keyword>
<dbReference type="EMBL" id="CAEZUO010000068">
    <property type="protein sequence ID" value="CAB4611726.1"/>
    <property type="molecule type" value="Genomic_DNA"/>
</dbReference>
<organism evidence="3">
    <name type="scientific">freshwater metagenome</name>
    <dbReference type="NCBI Taxonomy" id="449393"/>
    <lineage>
        <taxon>unclassified sequences</taxon>
        <taxon>metagenomes</taxon>
        <taxon>ecological metagenomes</taxon>
    </lineage>
</organism>
<gene>
    <name evidence="2" type="ORF">UFOPK1827_01322</name>
    <name evidence="3" type="ORF">UFOPK2000_00706</name>
</gene>
<evidence type="ECO:0000313" key="3">
    <source>
        <dbReference type="EMBL" id="CAB4630838.1"/>
    </source>
</evidence>
<keyword evidence="1" id="KW-0472">Membrane</keyword>
<dbReference type="AlphaFoldDB" id="A0A6J6J276"/>
<name>A0A6J6J276_9ZZZZ</name>
<feature type="transmembrane region" description="Helical" evidence="1">
    <location>
        <begin position="21"/>
        <end position="39"/>
    </location>
</feature>
<dbReference type="EMBL" id="CAEZVK010000062">
    <property type="protein sequence ID" value="CAB4630838.1"/>
    <property type="molecule type" value="Genomic_DNA"/>
</dbReference>
<keyword evidence="1" id="KW-0812">Transmembrane</keyword>
<evidence type="ECO:0000256" key="1">
    <source>
        <dbReference type="SAM" id="Phobius"/>
    </source>
</evidence>
<protein>
    <submittedName>
        <fullName evidence="3">Unannotated protein</fullName>
    </submittedName>
</protein>
<accession>A0A6J6J276</accession>
<sequence length="64" mass="7148">MTFWRDLGCIETIANLQLRKATFGVVIVFRIGIVGAPVFDLHPTALSNNRARCRKLCVATTRSE</sequence>